<feature type="compositionally biased region" description="Pro residues" evidence="1">
    <location>
        <begin position="160"/>
        <end position="175"/>
    </location>
</feature>
<feature type="region of interest" description="Disordered" evidence="1">
    <location>
        <begin position="142"/>
        <end position="175"/>
    </location>
</feature>
<evidence type="ECO:0000313" key="4">
    <source>
        <dbReference type="Proteomes" id="UP000466681"/>
    </source>
</evidence>
<dbReference type="Proteomes" id="UP000466681">
    <property type="component" value="Chromosome"/>
</dbReference>
<dbReference type="RefSeq" id="WP_083151810.1">
    <property type="nucleotide sequence ID" value="NZ_AP022560.1"/>
</dbReference>
<dbReference type="KEGG" id="mmor:MMOR_03660"/>
<feature type="compositionally biased region" description="Pro residues" evidence="1">
    <location>
        <begin position="31"/>
        <end position="48"/>
    </location>
</feature>
<gene>
    <name evidence="3" type="ORF">MMOR_03660</name>
</gene>
<feature type="region of interest" description="Disordered" evidence="1">
    <location>
        <begin position="25"/>
        <end position="51"/>
    </location>
</feature>
<feature type="signal peptide" evidence="2">
    <location>
        <begin position="1"/>
        <end position="26"/>
    </location>
</feature>
<dbReference type="EMBL" id="AP022560">
    <property type="protein sequence ID" value="BBW99429.1"/>
    <property type="molecule type" value="Genomic_DNA"/>
</dbReference>
<proteinExistence type="predicted"/>
<sequence length="175" mass="17641">MRPTRTAALTAALLIAAGVTAGQVYAQPSEEPAPPADPTTEAAPPPGPKTTIDANGTFVVGQDIVPGTYASAGPVPDGACYWKRTSGDELVDNAMSKKPQVVQILATDTSFTTTDCQPWQLTNQPVPAQGNPMDVLAQLGKLVLTGPSGPPAGGSAQPAPAQPSQPAPTGPKPGP</sequence>
<name>A0AAD1M4M2_9MYCO</name>
<evidence type="ECO:0000256" key="2">
    <source>
        <dbReference type="SAM" id="SignalP"/>
    </source>
</evidence>
<evidence type="ECO:0000256" key="1">
    <source>
        <dbReference type="SAM" id="MobiDB-lite"/>
    </source>
</evidence>
<dbReference type="AlphaFoldDB" id="A0AAD1M4M2"/>
<evidence type="ECO:0008006" key="5">
    <source>
        <dbReference type="Google" id="ProtNLM"/>
    </source>
</evidence>
<keyword evidence="4" id="KW-1185">Reference proteome</keyword>
<reference evidence="3 4" key="1">
    <citation type="journal article" date="2019" name="Emerg. Microbes Infect.">
        <title>Comprehensive subspecies identification of 175 nontuberculous mycobacteria species based on 7547 genomic profiles.</title>
        <authorList>
            <person name="Matsumoto Y."/>
            <person name="Kinjo T."/>
            <person name="Motooka D."/>
            <person name="Nabeya D."/>
            <person name="Jung N."/>
            <person name="Uechi K."/>
            <person name="Horii T."/>
            <person name="Iida T."/>
            <person name="Fujita J."/>
            <person name="Nakamura S."/>
        </authorList>
    </citation>
    <scope>NUCLEOTIDE SEQUENCE [LARGE SCALE GENOMIC DNA]</scope>
    <source>
        <strain evidence="3 4">JCM 6375</strain>
    </source>
</reference>
<protein>
    <recommendedName>
        <fullName evidence="5">Lipoprotein</fullName>
    </recommendedName>
</protein>
<organism evidence="3 4">
    <name type="scientific">Mycolicibacterium moriokaense</name>
    <dbReference type="NCBI Taxonomy" id="39691"/>
    <lineage>
        <taxon>Bacteria</taxon>
        <taxon>Bacillati</taxon>
        <taxon>Actinomycetota</taxon>
        <taxon>Actinomycetes</taxon>
        <taxon>Mycobacteriales</taxon>
        <taxon>Mycobacteriaceae</taxon>
        <taxon>Mycolicibacterium</taxon>
    </lineage>
</organism>
<keyword evidence="2" id="KW-0732">Signal</keyword>
<evidence type="ECO:0000313" key="3">
    <source>
        <dbReference type="EMBL" id="BBW99429.1"/>
    </source>
</evidence>
<feature type="chain" id="PRO_5042126645" description="Lipoprotein" evidence="2">
    <location>
        <begin position="27"/>
        <end position="175"/>
    </location>
</feature>
<accession>A0AAD1M4M2</accession>